<name>A0AAQ3T2W5_PASNO</name>
<dbReference type="Gene3D" id="2.20.25.80">
    <property type="entry name" value="WRKY domain"/>
    <property type="match status" value="1"/>
</dbReference>
<evidence type="ECO:0000256" key="1">
    <source>
        <dbReference type="ARBA" id="ARBA00004123"/>
    </source>
</evidence>
<dbReference type="EMBL" id="CP144747">
    <property type="protein sequence ID" value="WVZ64969.1"/>
    <property type="molecule type" value="Genomic_DNA"/>
</dbReference>
<dbReference type="PANTHER" id="PTHR31429:SF84">
    <property type="entry name" value="WRKY TRANSCRIPTION FACTOR WRKY62"/>
    <property type="match status" value="1"/>
</dbReference>
<dbReference type="AlphaFoldDB" id="A0AAQ3T2W5"/>
<evidence type="ECO:0000256" key="6">
    <source>
        <dbReference type="SAM" id="MobiDB-lite"/>
    </source>
</evidence>
<evidence type="ECO:0000256" key="2">
    <source>
        <dbReference type="ARBA" id="ARBA00023015"/>
    </source>
</evidence>
<sequence length="269" mass="29008">MEDSSNGECSSHAAGAASGLLPLFGPSPPPAESLEGRLRRASEENRRLAGALDAILADRPGARALAAVGNAVAQAPATADAVEPRPGVRTVCARAEPADADANHLNDGYHWRKYGQKVTRDNPYPRAYFRCAHSPSCPIKKKVQRSAEDKLMLVATYEGEHNHARRDLQSEYASSNAFTSSQQQQQAGSWPCSISIDSLGRTITFDLPDQQRPGSNAAEEVVGEVVTPEFRKVLVDELASLLKNDSEFMESLTSAVAARMMERIPGHIS</sequence>
<protein>
    <recommendedName>
        <fullName evidence="7">WRKY domain-containing protein</fullName>
    </recommendedName>
</protein>
<dbReference type="Proteomes" id="UP001341281">
    <property type="component" value="Chromosome 03"/>
</dbReference>
<dbReference type="Pfam" id="PF03106">
    <property type="entry name" value="WRKY"/>
    <property type="match status" value="1"/>
</dbReference>
<keyword evidence="5" id="KW-0539">Nucleus</keyword>
<evidence type="ECO:0000313" key="8">
    <source>
        <dbReference type="EMBL" id="WVZ64969.1"/>
    </source>
</evidence>
<organism evidence="8 9">
    <name type="scientific">Paspalum notatum var. saurae</name>
    <dbReference type="NCBI Taxonomy" id="547442"/>
    <lineage>
        <taxon>Eukaryota</taxon>
        <taxon>Viridiplantae</taxon>
        <taxon>Streptophyta</taxon>
        <taxon>Embryophyta</taxon>
        <taxon>Tracheophyta</taxon>
        <taxon>Spermatophyta</taxon>
        <taxon>Magnoliopsida</taxon>
        <taxon>Liliopsida</taxon>
        <taxon>Poales</taxon>
        <taxon>Poaceae</taxon>
        <taxon>PACMAD clade</taxon>
        <taxon>Panicoideae</taxon>
        <taxon>Andropogonodae</taxon>
        <taxon>Paspaleae</taxon>
        <taxon>Paspalinae</taxon>
        <taxon>Paspalum</taxon>
    </lineage>
</organism>
<dbReference type="InterPro" id="IPR003657">
    <property type="entry name" value="WRKY_dom"/>
</dbReference>
<gene>
    <name evidence="8" type="ORF">U9M48_014409</name>
</gene>
<dbReference type="PANTHER" id="PTHR31429">
    <property type="entry name" value="WRKY TRANSCRIPTION FACTOR 36-RELATED"/>
    <property type="match status" value="1"/>
</dbReference>
<dbReference type="SUPFAM" id="SSF118290">
    <property type="entry name" value="WRKY DNA-binding domain"/>
    <property type="match status" value="1"/>
</dbReference>
<feature type="domain" description="WRKY" evidence="7">
    <location>
        <begin position="100"/>
        <end position="166"/>
    </location>
</feature>
<comment type="subcellular location">
    <subcellularLocation>
        <location evidence="1">Nucleus</location>
    </subcellularLocation>
</comment>
<dbReference type="PROSITE" id="PS50811">
    <property type="entry name" value="WRKY"/>
    <property type="match status" value="1"/>
</dbReference>
<evidence type="ECO:0000256" key="4">
    <source>
        <dbReference type="ARBA" id="ARBA00023163"/>
    </source>
</evidence>
<keyword evidence="2" id="KW-0805">Transcription regulation</keyword>
<keyword evidence="3" id="KW-0238">DNA-binding</keyword>
<evidence type="ECO:0000259" key="7">
    <source>
        <dbReference type="PROSITE" id="PS50811"/>
    </source>
</evidence>
<evidence type="ECO:0000256" key="5">
    <source>
        <dbReference type="ARBA" id="ARBA00023242"/>
    </source>
</evidence>
<proteinExistence type="predicted"/>
<feature type="region of interest" description="Disordered" evidence="6">
    <location>
        <begin position="1"/>
        <end position="40"/>
    </location>
</feature>
<reference evidence="8 9" key="1">
    <citation type="submission" date="2024-02" db="EMBL/GenBank/DDBJ databases">
        <title>High-quality chromosome-scale genome assembly of Pensacola bahiagrass (Paspalum notatum Flugge var. saurae).</title>
        <authorList>
            <person name="Vega J.M."/>
            <person name="Podio M."/>
            <person name="Orjuela J."/>
            <person name="Siena L.A."/>
            <person name="Pessino S.C."/>
            <person name="Combes M.C."/>
            <person name="Mariac C."/>
            <person name="Albertini E."/>
            <person name="Pupilli F."/>
            <person name="Ortiz J.P.A."/>
            <person name="Leblanc O."/>
        </authorList>
    </citation>
    <scope>NUCLEOTIDE SEQUENCE [LARGE SCALE GENOMIC DNA]</scope>
    <source>
        <strain evidence="8">R1</strain>
        <tissue evidence="8">Leaf</tissue>
    </source>
</reference>
<dbReference type="GO" id="GO:0003700">
    <property type="term" value="F:DNA-binding transcription factor activity"/>
    <property type="evidence" value="ECO:0007669"/>
    <property type="project" value="InterPro"/>
</dbReference>
<dbReference type="InterPro" id="IPR044810">
    <property type="entry name" value="WRKY_plant"/>
</dbReference>
<keyword evidence="9" id="KW-1185">Reference proteome</keyword>
<dbReference type="InterPro" id="IPR036576">
    <property type="entry name" value="WRKY_dom_sf"/>
</dbReference>
<keyword evidence="4" id="KW-0804">Transcription</keyword>
<dbReference type="GO" id="GO:0043565">
    <property type="term" value="F:sequence-specific DNA binding"/>
    <property type="evidence" value="ECO:0007669"/>
    <property type="project" value="InterPro"/>
</dbReference>
<evidence type="ECO:0000256" key="3">
    <source>
        <dbReference type="ARBA" id="ARBA00023125"/>
    </source>
</evidence>
<evidence type="ECO:0000313" key="9">
    <source>
        <dbReference type="Proteomes" id="UP001341281"/>
    </source>
</evidence>
<feature type="compositionally biased region" description="Low complexity" evidence="6">
    <location>
        <begin position="10"/>
        <end position="24"/>
    </location>
</feature>
<accession>A0AAQ3T2W5</accession>
<dbReference type="GO" id="GO:0005634">
    <property type="term" value="C:nucleus"/>
    <property type="evidence" value="ECO:0007669"/>
    <property type="project" value="UniProtKB-SubCell"/>
</dbReference>
<dbReference type="SMART" id="SM00774">
    <property type="entry name" value="WRKY"/>
    <property type="match status" value="1"/>
</dbReference>